<dbReference type="AlphaFoldDB" id="A0AA36A3X4"/>
<sequence>MSSFINFKNCTPMVANSSLNEQSSIYALTFGELQNTFGGNAEDLGSMNIDELLKKIWTTEETQSMTSNSNLGINGNFQKQGSLILPRTVSQKKVDEVWRDFLKENGGFKDVDLIKEPNIQPQEKQPTLGEMTLEAFLLRAGAISENNQTQGFKNVIHNQVFRQEAVVTEGKNDNLQGVGSSKVQKLQKILPKQSAFDFRSSVNLVNNNHMSSRENGVSITGKIGYSIKTDYPSDLYQNGNLDTSPSPPPCYGGSYEGKRSGVLEKVVERRHKRMIKNRESAARSRARKQAYTLELEAEVEKLKEEVQKKQDEIMESEHFQIREKTKLTGNGRLCLRRTMTGPW</sequence>
<dbReference type="InterPro" id="IPR046347">
    <property type="entry name" value="bZIP_sf"/>
</dbReference>
<dbReference type="InterPro" id="IPR043452">
    <property type="entry name" value="BZIP46-like"/>
</dbReference>
<gene>
    <name evidence="7" type="ORF">LSALG_LOCUS42515</name>
</gene>
<dbReference type="GO" id="GO:0045893">
    <property type="term" value="P:positive regulation of DNA-templated transcription"/>
    <property type="evidence" value="ECO:0007669"/>
    <property type="project" value="InterPro"/>
</dbReference>
<dbReference type="PROSITE" id="PS00036">
    <property type="entry name" value="BZIP_BASIC"/>
    <property type="match status" value="1"/>
</dbReference>
<protein>
    <recommendedName>
        <fullName evidence="6">BZIP domain-containing protein</fullName>
    </recommendedName>
</protein>
<comment type="subcellular location">
    <subcellularLocation>
        <location evidence="1">Nucleus</location>
    </subcellularLocation>
</comment>
<dbReference type="PANTHER" id="PTHR22952">
    <property type="entry name" value="CAMP-RESPONSE ELEMENT BINDING PROTEIN-RELATED"/>
    <property type="match status" value="1"/>
</dbReference>
<dbReference type="GO" id="GO:0003677">
    <property type="term" value="F:DNA binding"/>
    <property type="evidence" value="ECO:0007669"/>
    <property type="project" value="UniProtKB-KW"/>
</dbReference>
<dbReference type="GO" id="GO:0003700">
    <property type="term" value="F:DNA-binding transcription factor activity"/>
    <property type="evidence" value="ECO:0007669"/>
    <property type="project" value="InterPro"/>
</dbReference>
<keyword evidence="4" id="KW-0175">Coiled coil</keyword>
<evidence type="ECO:0000259" key="6">
    <source>
        <dbReference type="PROSITE" id="PS50217"/>
    </source>
</evidence>
<accession>A0AA36A3X4</accession>
<keyword evidence="3" id="KW-0539">Nucleus</keyword>
<evidence type="ECO:0000313" key="8">
    <source>
        <dbReference type="Proteomes" id="UP001177003"/>
    </source>
</evidence>
<evidence type="ECO:0000256" key="1">
    <source>
        <dbReference type="ARBA" id="ARBA00004123"/>
    </source>
</evidence>
<evidence type="ECO:0000313" key="7">
    <source>
        <dbReference type="EMBL" id="CAI9304110.1"/>
    </source>
</evidence>
<dbReference type="EMBL" id="OX465085">
    <property type="protein sequence ID" value="CAI9304110.1"/>
    <property type="molecule type" value="Genomic_DNA"/>
</dbReference>
<evidence type="ECO:0000256" key="2">
    <source>
        <dbReference type="ARBA" id="ARBA00023125"/>
    </source>
</evidence>
<dbReference type="CDD" id="cd14707">
    <property type="entry name" value="bZIP_plant_BZIP46"/>
    <property type="match status" value="1"/>
</dbReference>
<proteinExistence type="predicted"/>
<evidence type="ECO:0000256" key="3">
    <source>
        <dbReference type="ARBA" id="ARBA00023242"/>
    </source>
</evidence>
<evidence type="ECO:0000256" key="4">
    <source>
        <dbReference type="SAM" id="Coils"/>
    </source>
</evidence>
<dbReference type="SMART" id="SM00338">
    <property type="entry name" value="BRLZ"/>
    <property type="match status" value="1"/>
</dbReference>
<keyword evidence="8" id="KW-1185">Reference proteome</keyword>
<reference evidence="7" key="1">
    <citation type="submission" date="2023-04" db="EMBL/GenBank/DDBJ databases">
        <authorList>
            <person name="Vijverberg K."/>
            <person name="Xiong W."/>
            <person name="Schranz E."/>
        </authorList>
    </citation>
    <scope>NUCLEOTIDE SEQUENCE</scope>
</reference>
<dbReference type="InterPro" id="IPR004827">
    <property type="entry name" value="bZIP"/>
</dbReference>
<feature type="coiled-coil region" evidence="4">
    <location>
        <begin position="285"/>
        <end position="319"/>
    </location>
</feature>
<evidence type="ECO:0000256" key="5">
    <source>
        <dbReference type="SAM" id="MobiDB-lite"/>
    </source>
</evidence>
<feature type="domain" description="BZIP" evidence="6">
    <location>
        <begin position="267"/>
        <end position="313"/>
    </location>
</feature>
<keyword evidence="2" id="KW-0238">DNA-binding</keyword>
<dbReference type="PROSITE" id="PS50217">
    <property type="entry name" value="BZIP"/>
    <property type="match status" value="1"/>
</dbReference>
<dbReference type="SUPFAM" id="SSF57959">
    <property type="entry name" value="Leucine zipper domain"/>
    <property type="match status" value="1"/>
</dbReference>
<dbReference type="GO" id="GO:0005634">
    <property type="term" value="C:nucleus"/>
    <property type="evidence" value="ECO:0007669"/>
    <property type="project" value="UniProtKB-SubCell"/>
</dbReference>
<feature type="region of interest" description="Disordered" evidence="5">
    <location>
        <begin position="236"/>
        <end position="255"/>
    </location>
</feature>
<name>A0AA36A3X4_LACSI</name>
<dbReference type="Pfam" id="PF00170">
    <property type="entry name" value="bZIP_1"/>
    <property type="match status" value="1"/>
</dbReference>
<dbReference type="Proteomes" id="UP001177003">
    <property type="component" value="Chromosome 9"/>
</dbReference>
<dbReference type="Gene3D" id="1.20.5.170">
    <property type="match status" value="1"/>
</dbReference>
<dbReference type="PANTHER" id="PTHR22952:SF463">
    <property type="entry name" value="ABSCISIC ACID-INSENSITIVE 5-LIKE PROTEIN 7"/>
    <property type="match status" value="1"/>
</dbReference>
<organism evidence="7 8">
    <name type="scientific">Lactuca saligna</name>
    <name type="common">Willowleaf lettuce</name>
    <dbReference type="NCBI Taxonomy" id="75948"/>
    <lineage>
        <taxon>Eukaryota</taxon>
        <taxon>Viridiplantae</taxon>
        <taxon>Streptophyta</taxon>
        <taxon>Embryophyta</taxon>
        <taxon>Tracheophyta</taxon>
        <taxon>Spermatophyta</taxon>
        <taxon>Magnoliopsida</taxon>
        <taxon>eudicotyledons</taxon>
        <taxon>Gunneridae</taxon>
        <taxon>Pentapetalae</taxon>
        <taxon>asterids</taxon>
        <taxon>campanulids</taxon>
        <taxon>Asterales</taxon>
        <taxon>Asteraceae</taxon>
        <taxon>Cichorioideae</taxon>
        <taxon>Cichorieae</taxon>
        <taxon>Lactucinae</taxon>
        <taxon>Lactuca</taxon>
    </lineage>
</organism>